<dbReference type="InterPro" id="IPR047187">
    <property type="entry name" value="SF1_C_Upf1"/>
</dbReference>
<dbReference type="GO" id="GO:0005524">
    <property type="term" value="F:ATP binding"/>
    <property type="evidence" value="ECO:0007669"/>
    <property type="project" value="UniProtKB-KW"/>
</dbReference>
<evidence type="ECO:0000256" key="4">
    <source>
        <dbReference type="ARBA" id="ARBA00022806"/>
    </source>
</evidence>
<evidence type="ECO:0000259" key="7">
    <source>
        <dbReference type="Pfam" id="PF13086"/>
    </source>
</evidence>
<dbReference type="PANTHER" id="PTHR43788">
    <property type="entry name" value="DNA2/NAM7 HELICASE FAMILY MEMBER"/>
    <property type="match status" value="1"/>
</dbReference>
<feature type="domain" description="DNA2/NAM7 helicase-like C-terminal" evidence="8">
    <location>
        <begin position="1158"/>
        <end position="1326"/>
    </location>
</feature>
<feature type="compositionally biased region" description="Polar residues" evidence="6">
    <location>
        <begin position="1486"/>
        <end position="1495"/>
    </location>
</feature>
<feature type="region of interest" description="Disordered" evidence="6">
    <location>
        <begin position="1475"/>
        <end position="1495"/>
    </location>
</feature>
<dbReference type="GO" id="GO:0043139">
    <property type="term" value="F:5'-3' DNA helicase activity"/>
    <property type="evidence" value="ECO:0007669"/>
    <property type="project" value="TreeGrafter"/>
</dbReference>
<dbReference type="PANTHER" id="PTHR43788:SF8">
    <property type="entry name" value="DNA-BINDING PROTEIN SMUBP-2"/>
    <property type="match status" value="1"/>
</dbReference>
<feature type="domain" description="Restriction endonuclease type II-like" evidence="9">
    <location>
        <begin position="1377"/>
        <end position="1468"/>
    </location>
</feature>
<dbReference type="InterPro" id="IPR027417">
    <property type="entry name" value="P-loop_NTPase"/>
</dbReference>
<dbReference type="Pfam" id="PF13086">
    <property type="entry name" value="AAA_11"/>
    <property type="match status" value="1"/>
</dbReference>
<protein>
    <submittedName>
        <fullName evidence="10">AAA family ATPase</fullName>
    </submittedName>
</protein>
<evidence type="ECO:0000256" key="1">
    <source>
        <dbReference type="ARBA" id="ARBA00007913"/>
    </source>
</evidence>
<evidence type="ECO:0000259" key="9">
    <source>
        <dbReference type="Pfam" id="PF18741"/>
    </source>
</evidence>
<dbReference type="GO" id="GO:0016787">
    <property type="term" value="F:hydrolase activity"/>
    <property type="evidence" value="ECO:0007669"/>
    <property type="project" value="UniProtKB-KW"/>
</dbReference>
<dbReference type="InterPro" id="IPR041677">
    <property type="entry name" value="DNA2/NAM7_AAA_11"/>
</dbReference>
<dbReference type="InterPro" id="IPR049468">
    <property type="entry name" value="Restrct_endonuc-II-like_dom"/>
</dbReference>
<keyword evidence="5" id="KW-0067">ATP-binding</keyword>
<dbReference type="Pfam" id="PF13087">
    <property type="entry name" value="AAA_12"/>
    <property type="match status" value="1"/>
</dbReference>
<keyword evidence="4" id="KW-0347">Helicase</keyword>
<dbReference type="InterPro" id="IPR041679">
    <property type="entry name" value="DNA2/NAM7-like_C"/>
</dbReference>
<keyword evidence="3" id="KW-0378">Hydrolase</keyword>
<evidence type="ECO:0000256" key="6">
    <source>
        <dbReference type="SAM" id="MobiDB-lite"/>
    </source>
</evidence>
<dbReference type="InterPro" id="IPR011335">
    <property type="entry name" value="Restrct_endonuc-II-like"/>
</dbReference>
<dbReference type="SUPFAM" id="SSF52980">
    <property type="entry name" value="Restriction endonuclease-like"/>
    <property type="match status" value="1"/>
</dbReference>
<dbReference type="EMBL" id="WBOF01000001">
    <property type="protein sequence ID" value="MQS14791.1"/>
    <property type="molecule type" value="Genomic_DNA"/>
</dbReference>
<dbReference type="CDD" id="cd18808">
    <property type="entry name" value="SF1_C_Upf1"/>
    <property type="match status" value="1"/>
</dbReference>
<gene>
    <name evidence="10" type="ORF">F7Q99_21630</name>
</gene>
<evidence type="ECO:0000313" key="11">
    <source>
        <dbReference type="Proteomes" id="UP000450000"/>
    </source>
</evidence>
<proteinExistence type="inferred from homology"/>
<evidence type="ECO:0000259" key="8">
    <source>
        <dbReference type="Pfam" id="PF13087"/>
    </source>
</evidence>
<reference evidence="10 11" key="1">
    <citation type="submission" date="2019-09" db="EMBL/GenBank/DDBJ databases">
        <title>Genome Sequences of Streptomyces kaniharaensis ATCC 21070.</title>
        <authorList>
            <person name="Zhu W."/>
            <person name="De Crecy-Lagard V."/>
            <person name="Richards N.G."/>
        </authorList>
    </citation>
    <scope>NUCLEOTIDE SEQUENCE [LARGE SCALE GENOMIC DNA]</scope>
    <source>
        <strain evidence="10 11">SF-557</strain>
    </source>
</reference>
<dbReference type="SUPFAM" id="SSF52540">
    <property type="entry name" value="P-loop containing nucleoside triphosphate hydrolases"/>
    <property type="match status" value="1"/>
</dbReference>
<dbReference type="OrthoDB" id="9757917at2"/>
<sequence length="1495" mass="165230">MFATRRQGVMVSSSTRHARNPEIVAATTQLVSFLRELVQTGTRRVRDCRDKSREILWLADLPEDVAQPCEREDGLVLSLDFVPPAAPPELPAVLEGWVDPVAAADPYAGDPPLAGEGPAVQVGPQDPVPVAGELVPRHEAAEQLAAYATWLARWRRWAEAEQQDAPRRSLYEGLYAWHQVLAVQDDQRELVLAVGLLSFEDSAGAGVFRHMLTQRLHTAVDRRTARLTVRLAPEGALRVEDQDFLDSDDGWDPERAIAVGEELQARSPHPLGEAVLEQLAQWQERALARPVVFTAAWEAPGRAGDPVARLTYAPALVLRPRDRNALIRVYEQIGDSIASEAYAPLGIAQLVTLANDSERRAWTGALPEPLLGDDPLFPLKTNAQQRQVLRRLEQDTGVVVQGPPGTGKTHTIANLTAALLAEGKRVLVTSARDQPLTVLLSKLPPAVRELCVLLLSATSRDGTSELDRTVNTLIDQVAAADPEAVTAAVDRLTAERDRLRARIDSVTDRIVAARVAETEHHSGVAPGYEGTLAALVSQVQAEADQLDWIGTLPEQAAPIPPLLAADALELLLLLRAGAMKEDNPGWLPAEADLLGADETGLLIEASRSADSGLDTSTLRVRDALTSLPIAVTDEIAHHLAEALKALHRLGLPDSPARWPRDHWQTRALTDRLARRETYVWQRVTAVGPDLEQARSLLEATGMATVALPEPLTQDRAASLIHCAEELRDYLRDGGKLRTRFPTAVQKRTQESLQTCAVDGRVPQSVDALDTLIAHVRAHRDVLAATARWNAAGVTWPPADPHTQLARLVEHHEQLAAIDTFARARESADSLLNRHGLRIPLNTPEEWHDLVQAEDALGRRREADAADRDLDTRERELRAHATPAPAALALADALRDRDPNAYAAALQMLLDARDAASSHRRCVELLTTLQQAHPTLADRLTRDPNHPVWDQRMNRLGPAFAWAAASRFVAQQPTAGLDHRLQAELAQLDQRLEIVTGDLVAARARAHLIARITPEQRSALQAYRSHMTSVGKGTGRHAGLYRAAARDAMNVARDAVPAWVMPIAQVAETLQAHRDAFDVVIVDEASQASIDNLFLLWLAPRVIVVGDDKQCTPPPNALGPLQIVQDRLTAYLPDLPPRLRQLYTAHTNLYGLLTNFFPKVIRLTEHFRCMPEIIKWSSDEFYDKALVPLRQFGGDRLPPLATHFIADAVVAGRDGRIHNVREAEALVDHLATLIDDPAYSDRTFGVIVLQGHQQVRVIERLINAKIPATARQRHALRVDVPSGFQGDERDVILLSMVVTSPGRIWGGNRFERQNYNVAASRARDQMHLFHSVPRHRLKTDDLRLKLLAHIEDPGAAYDSQDIGPVHPDRPNRAFESLFEQRVYLAITARGYRVVPQFPAGGKRIDLVVVGTHQRLAVECDGDYYHSDADDVRKDHQRERDLERVGWQFWRVRDSEFRRDPESALASLWPLLQRLGIDPKSTDEDPHATSTATEGSQ</sequence>
<evidence type="ECO:0000256" key="3">
    <source>
        <dbReference type="ARBA" id="ARBA00022801"/>
    </source>
</evidence>
<dbReference type="Proteomes" id="UP000450000">
    <property type="component" value="Unassembled WGS sequence"/>
</dbReference>
<organism evidence="10 11">
    <name type="scientific">Streptomyces kaniharaensis</name>
    <dbReference type="NCBI Taxonomy" id="212423"/>
    <lineage>
        <taxon>Bacteria</taxon>
        <taxon>Bacillati</taxon>
        <taxon>Actinomycetota</taxon>
        <taxon>Actinomycetes</taxon>
        <taxon>Kitasatosporales</taxon>
        <taxon>Streptomycetaceae</taxon>
        <taxon>Streptomyces</taxon>
    </lineage>
</organism>
<comment type="caution">
    <text evidence="10">The sequence shown here is derived from an EMBL/GenBank/DDBJ whole genome shotgun (WGS) entry which is preliminary data.</text>
</comment>
<feature type="domain" description="DNA2/NAM7 helicase helicase" evidence="7">
    <location>
        <begin position="381"/>
        <end position="480"/>
    </location>
</feature>
<dbReference type="Pfam" id="PF18741">
    <property type="entry name" value="MTES_1575"/>
    <property type="match status" value="1"/>
</dbReference>
<comment type="similarity">
    <text evidence="1">Belongs to the DNA2/NAM7 helicase family.</text>
</comment>
<name>A0A6N7KTM5_9ACTN</name>
<dbReference type="Gene3D" id="3.40.50.300">
    <property type="entry name" value="P-loop containing nucleotide triphosphate hydrolases"/>
    <property type="match status" value="3"/>
</dbReference>
<dbReference type="Gene3D" id="3.40.960.10">
    <property type="entry name" value="VSR Endonuclease"/>
    <property type="match status" value="1"/>
</dbReference>
<keyword evidence="11" id="KW-1185">Reference proteome</keyword>
<evidence type="ECO:0000313" key="10">
    <source>
        <dbReference type="EMBL" id="MQS14791.1"/>
    </source>
</evidence>
<evidence type="ECO:0000256" key="5">
    <source>
        <dbReference type="ARBA" id="ARBA00022840"/>
    </source>
</evidence>
<evidence type="ECO:0000256" key="2">
    <source>
        <dbReference type="ARBA" id="ARBA00022741"/>
    </source>
</evidence>
<dbReference type="InterPro" id="IPR050534">
    <property type="entry name" value="Coronavir_polyprotein_1ab"/>
</dbReference>
<dbReference type="RefSeq" id="WP_153463889.1">
    <property type="nucleotide sequence ID" value="NZ_WBOF01000001.1"/>
</dbReference>
<keyword evidence="2" id="KW-0547">Nucleotide-binding</keyword>
<accession>A0A6N7KTM5</accession>